<dbReference type="AlphaFoldDB" id="A0AAW6BBP0"/>
<dbReference type="RefSeq" id="WP_271326660.1">
    <property type="nucleotide sequence ID" value="NZ_JAOTHC010000001.1"/>
</dbReference>
<organism evidence="1 2">
    <name type="scientific">Lactobacillus amylovorus</name>
    <dbReference type="NCBI Taxonomy" id="1604"/>
    <lineage>
        <taxon>Bacteria</taxon>
        <taxon>Bacillati</taxon>
        <taxon>Bacillota</taxon>
        <taxon>Bacilli</taxon>
        <taxon>Lactobacillales</taxon>
        <taxon>Lactobacillaceae</taxon>
        <taxon>Lactobacillus</taxon>
    </lineage>
</organism>
<comment type="caution">
    <text evidence="1">The sequence shown here is derived from an EMBL/GenBank/DDBJ whole genome shotgun (WGS) entry which is preliminary data.</text>
</comment>
<dbReference type="EMBL" id="JAOTHD010000021">
    <property type="protein sequence ID" value="MDB6247147.1"/>
    <property type="molecule type" value="Genomic_DNA"/>
</dbReference>
<evidence type="ECO:0000313" key="1">
    <source>
        <dbReference type="EMBL" id="MDB6247147.1"/>
    </source>
</evidence>
<evidence type="ECO:0008006" key="3">
    <source>
        <dbReference type="Google" id="ProtNLM"/>
    </source>
</evidence>
<reference evidence="1" key="1">
    <citation type="journal article" date="2022" name="Microorganisms">
        <title>Antibiotic Susceptibility, Resistance Gene Determinants and Corresponding Genomic Regions in Lactobacillus amylovorus Isolates Derived from Wild Boars and Domestic Pigs.</title>
        <authorList>
            <person name="Moravkova M."/>
            <person name="Kostovova I."/>
            <person name="Kavanova K."/>
            <person name="Pechar R."/>
            <person name="Stanek S."/>
            <person name="Brychta A."/>
            <person name="Zeman M."/>
            <person name="Kubasova T."/>
        </authorList>
    </citation>
    <scope>NUCLEOTIDE SEQUENCE</scope>
    <source>
        <strain evidence="1">M597B</strain>
    </source>
</reference>
<proteinExistence type="predicted"/>
<accession>A0AAW6BBP0</accession>
<name>A0AAW6BBP0_LACAM</name>
<protein>
    <recommendedName>
        <fullName evidence="3">XkdX family protein</fullName>
    </recommendedName>
</protein>
<evidence type="ECO:0000313" key="2">
    <source>
        <dbReference type="Proteomes" id="UP001141961"/>
    </source>
</evidence>
<dbReference type="Proteomes" id="UP001141961">
    <property type="component" value="Unassembled WGS sequence"/>
</dbReference>
<sequence length="48" mass="5474">MFTIYEYMFKSNMCDEAFLQSCVPNAGLSQKEFEEIVGDKDAESTTQP</sequence>
<gene>
    <name evidence="1" type="ORF">ODV14_07415</name>
</gene>
<reference evidence="1" key="2">
    <citation type="submission" date="2022-10" db="EMBL/GenBank/DDBJ databases">
        <authorList>
            <person name="Kostovova I."/>
            <person name="Moravkova M."/>
            <person name="Pechar R."/>
        </authorList>
    </citation>
    <scope>NUCLEOTIDE SEQUENCE</scope>
    <source>
        <strain evidence="1">M597B</strain>
    </source>
</reference>